<dbReference type="NCBIfam" id="NF004226">
    <property type="entry name" value="PRK05673.1"/>
    <property type="match status" value="1"/>
</dbReference>
<feature type="domain" description="Polymerase/histidinol phosphatase N-terminal" evidence="7">
    <location>
        <begin position="7"/>
        <end position="74"/>
    </location>
</feature>
<accession>A0A938BIL4</accession>
<evidence type="ECO:0000256" key="5">
    <source>
        <dbReference type="ARBA" id="ARBA00022932"/>
    </source>
</evidence>
<dbReference type="GO" id="GO:0008408">
    <property type="term" value="F:3'-5' exonuclease activity"/>
    <property type="evidence" value="ECO:0007669"/>
    <property type="project" value="InterPro"/>
</dbReference>
<dbReference type="SMART" id="SM00481">
    <property type="entry name" value="POLIIIAc"/>
    <property type="match status" value="1"/>
</dbReference>
<dbReference type="SUPFAM" id="SSF89550">
    <property type="entry name" value="PHP domain-like"/>
    <property type="match status" value="1"/>
</dbReference>
<dbReference type="InterPro" id="IPR029460">
    <property type="entry name" value="DNAPol_HHH"/>
</dbReference>
<keyword evidence="3 8" id="KW-0548">Nucleotidyltransferase</keyword>
<dbReference type="CDD" id="cd12113">
    <property type="entry name" value="PHP_PolIIIA_DnaE3"/>
    <property type="match status" value="1"/>
</dbReference>
<dbReference type="GO" id="GO:0006260">
    <property type="term" value="P:DNA replication"/>
    <property type="evidence" value="ECO:0007669"/>
    <property type="project" value="UniProtKB-KW"/>
</dbReference>
<dbReference type="InterPro" id="IPR004805">
    <property type="entry name" value="DnaE2/DnaE/PolC"/>
</dbReference>
<keyword evidence="2 8" id="KW-0808">Transferase</keyword>
<gene>
    <name evidence="8" type="primary">dnaE</name>
    <name evidence="8" type="ORF">FJZ00_04855</name>
</gene>
<keyword evidence="4" id="KW-0235">DNA replication</keyword>
<dbReference type="InterPro" id="IPR016195">
    <property type="entry name" value="Pol/histidinol_Pase-like"/>
</dbReference>
<evidence type="ECO:0000256" key="6">
    <source>
        <dbReference type="ARBA" id="ARBA00049244"/>
    </source>
</evidence>
<dbReference type="Pfam" id="PF02811">
    <property type="entry name" value="PHP"/>
    <property type="match status" value="1"/>
</dbReference>
<reference evidence="8 9" key="1">
    <citation type="submission" date="2019-03" db="EMBL/GenBank/DDBJ databases">
        <title>Lake Tanganyika Metagenome-Assembled Genomes (MAGs).</title>
        <authorList>
            <person name="Tran P."/>
        </authorList>
    </citation>
    <scope>NUCLEOTIDE SEQUENCE [LARGE SCALE GENOMIC DNA]</scope>
    <source>
        <strain evidence="8">K_DeepCast_65m_m2_236</strain>
    </source>
</reference>
<dbReference type="Pfam" id="PF14579">
    <property type="entry name" value="HHH_6"/>
    <property type="match status" value="1"/>
</dbReference>
<evidence type="ECO:0000256" key="1">
    <source>
        <dbReference type="ARBA" id="ARBA00012417"/>
    </source>
</evidence>
<dbReference type="EMBL" id="VGJX01000221">
    <property type="protein sequence ID" value="MBM3274457.1"/>
    <property type="molecule type" value="Genomic_DNA"/>
</dbReference>
<dbReference type="Pfam" id="PF07733">
    <property type="entry name" value="DNA_pol3_alpha"/>
    <property type="match status" value="1"/>
</dbReference>
<organism evidence="8 9">
    <name type="scientific">Candidatus Tanganyikabacteria bacterium</name>
    <dbReference type="NCBI Taxonomy" id="2961651"/>
    <lineage>
        <taxon>Bacteria</taxon>
        <taxon>Bacillati</taxon>
        <taxon>Candidatus Sericytochromatia</taxon>
        <taxon>Candidatus Tanganyikabacteria</taxon>
    </lineage>
</organism>
<sequence length="845" mass="94745">MARGKFVHCHAHSQYSLLDGASRVKDMIARAADCDMPAMAVTDHGVMYGAVEFYYEAKKAGIKPLIGMEAYVAFGDRREKSAARTGKHYGHLVLIAKDQKGYENLVRLNTIGHLEGYYHKPRIDREALAEFSEGLVALSACIGGQVPQMVLQKRFEEAENLANWYKGVFGDDFYLEVQDHGLTDQHTVNRAFRELSQKTGIKLAATNDSHFTKLDDMQAHDALICIGTGQVVNDVNRKMAYGEHFYIKNAEEMVEIFHEIPEACRNTLEIASKCNLVLEMGKSRLPVFEVPEGHTSASFLVELANQGLKRRYDRIDEPLQVRLEYELGVITQMGFPAYFLIVSDFIMWAKNKGIPVGPGRGSAAGSLVAYCLGITDLDPVKYNLLFERFLNPERVSMPDIDVDFCIDRRGEVIKYVREKYGDDRVSQIVTFNTMKAKAAIKDVARVMGLPFAEANDLCKKVPDELNITLDDATAEGTELYTEMQRNDKAKQIIDMAKRLEGLTRNTSVHAAGVVIAEEPLPTLVPLTRLDRDKGDDGGLVSQYEQKYLEMLGLLKMDFLGLRNLTMIGRALDMIEANHGVRPDFSNQDFTDPKVYELLCAGDTVGVFQVESEGMTKLVKRLQPASFEDISAILALYRPGPLQTGYVDKYVDRRHGKERIEYPHPLLEPIMRDTYGTMVYQEQIMQIAQVLAGYSLGGADLLRRAMGKKKAEEMAEQRAVFLEGCRGRDVDEKVANAIFDDMEKFSEYCFNRAHTAAYAVLTYQTGYLKAHYPREYMAALLSSWIGTMDRIQLTVLDCKHMGIDVLSPDVNSSGSDFTVVPEGIRFGLGAVKNVGLSAVEEIVRKR</sequence>
<evidence type="ECO:0000313" key="9">
    <source>
        <dbReference type="Proteomes" id="UP000703893"/>
    </source>
</evidence>
<dbReference type="InterPro" id="IPR011708">
    <property type="entry name" value="DNA_pol3_alpha_NTPase_dom"/>
</dbReference>
<comment type="catalytic activity">
    <reaction evidence="6">
        <text>DNA(n) + a 2'-deoxyribonucleoside 5'-triphosphate = DNA(n+1) + diphosphate</text>
        <dbReference type="Rhea" id="RHEA:22508"/>
        <dbReference type="Rhea" id="RHEA-COMP:17339"/>
        <dbReference type="Rhea" id="RHEA-COMP:17340"/>
        <dbReference type="ChEBI" id="CHEBI:33019"/>
        <dbReference type="ChEBI" id="CHEBI:61560"/>
        <dbReference type="ChEBI" id="CHEBI:173112"/>
        <dbReference type="EC" id="2.7.7.7"/>
    </reaction>
</comment>
<dbReference type="InterPro" id="IPR041931">
    <property type="entry name" value="DNA_pol3_alpha_thumb_dom"/>
</dbReference>
<dbReference type="InterPro" id="IPR040982">
    <property type="entry name" value="DNA_pol3_finger"/>
</dbReference>
<dbReference type="PANTHER" id="PTHR32294:SF0">
    <property type="entry name" value="DNA POLYMERASE III SUBUNIT ALPHA"/>
    <property type="match status" value="1"/>
</dbReference>
<dbReference type="GO" id="GO:0003887">
    <property type="term" value="F:DNA-directed DNA polymerase activity"/>
    <property type="evidence" value="ECO:0007669"/>
    <property type="project" value="UniProtKB-KW"/>
</dbReference>
<dbReference type="AlphaFoldDB" id="A0A938BIL4"/>
<name>A0A938BIL4_9BACT</name>
<keyword evidence="5" id="KW-0239">DNA-directed DNA polymerase</keyword>
<feature type="non-terminal residue" evidence="8">
    <location>
        <position position="845"/>
    </location>
</feature>
<dbReference type="Gene3D" id="3.20.20.140">
    <property type="entry name" value="Metal-dependent hydrolases"/>
    <property type="match status" value="1"/>
</dbReference>
<comment type="caution">
    <text evidence="8">The sequence shown here is derived from an EMBL/GenBank/DDBJ whole genome shotgun (WGS) entry which is preliminary data.</text>
</comment>
<dbReference type="Proteomes" id="UP000703893">
    <property type="component" value="Unassembled WGS sequence"/>
</dbReference>
<dbReference type="InterPro" id="IPR004013">
    <property type="entry name" value="PHP_dom"/>
</dbReference>
<protein>
    <recommendedName>
        <fullName evidence="1">DNA-directed DNA polymerase</fullName>
        <ecNumber evidence="1">2.7.7.7</ecNumber>
    </recommendedName>
</protein>
<dbReference type="Gene3D" id="1.10.10.1600">
    <property type="entry name" value="Bacterial DNA polymerase III alpha subunit, thumb domain"/>
    <property type="match status" value="1"/>
</dbReference>
<dbReference type="InterPro" id="IPR003141">
    <property type="entry name" value="Pol/His_phosphatase_N"/>
</dbReference>
<evidence type="ECO:0000256" key="4">
    <source>
        <dbReference type="ARBA" id="ARBA00022705"/>
    </source>
</evidence>
<dbReference type="Pfam" id="PF17657">
    <property type="entry name" value="DNA_pol3_finger"/>
    <property type="match status" value="1"/>
</dbReference>
<evidence type="ECO:0000313" key="8">
    <source>
        <dbReference type="EMBL" id="MBM3274457.1"/>
    </source>
</evidence>
<dbReference type="PANTHER" id="PTHR32294">
    <property type="entry name" value="DNA POLYMERASE III SUBUNIT ALPHA"/>
    <property type="match status" value="1"/>
</dbReference>
<evidence type="ECO:0000259" key="7">
    <source>
        <dbReference type="SMART" id="SM00481"/>
    </source>
</evidence>
<dbReference type="NCBIfam" id="TIGR00594">
    <property type="entry name" value="polc"/>
    <property type="match status" value="1"/>
</dbReference>
<dbReference type="EC" id="2.7.7.7" evidence="1"/>
<proteinExistence type="predicted"/>
<dbReference type="Gene3D" id="1.10.150.870">
    <property type="match status" value="1"/>
</dbReference>
<evidence type="ECO:0000256" key="2">
    <source>
        <dbReference type="ARBA" id="ARBA00022679"/>
    </source>
</evidence>
<evidence type="ECO:0000256" key="3">
    <source>
        <dbReference type="ARBA" id="ARBA00022695"/>
    </source>
</evidence>